<dbReference type="GO" id="GO:0015288">
    <property type="term" value="F:porin activity"/>
    <property type="evidence" value="ECO:0007669"/>
    <property type="project" value="TreeGrafter"/>
</dbReference>
<dbReference type="AlphaFoldDB" id="A0A4U0YKW8"/>
<sequence>MPISPGRRFLALLTLGSLTVFVSLDAKAQPLALHFEEAQERLSHVSDALASSRSQVESRRQLAEASRSLSYPDVSIDIRRLHFQKSLELPLGSLEPIAEAFDISSPLEFAERDWRTRPIVTATMPVWTGGQISAAKAAANAAADEADALLARAGQDETVQLVEAYFGQQLAQQVVAVRLEVRNGLQEHYDHARKLEQEGFATRAQLLQAQVALDNAEREYVKAVNDLSGAQAALAGLLRSEAPIHPLSPLFVVQAPLEPVEYFVESAVRQHPGLEQLRAVGEQARQKVLAEQANWKPRVYLFGQYDLKREDALLTESDWAFGVGVSYTLFSNTDRHRQVGAARSQQLQVEHGLRDTAVKLEISVARAWLAVDSARHQFTLLESALASAEENLRLQGLSFQEGQATSLDVIDARLQLGKTHTDRALAAWEFDVALIQLLDVSGQTHRYNDYLRQADRVLSP</sequence>
<evidence type="ECO:0000256" key="7">
    <source>
        <dbReference type="ARBA" id="ARBA00023237"/>
    </source>
</evidence>
<keyword evidence="4" id="KW-1134">Transmembrane beta strand</keyword>
<dbReference type="GO" id="GO:0009279">
    <property type="term" value="C:cell outer membrane"/>
    <property type="evidence" value="ECO:0007669"/>
    <property type="project" value="UniProtKB-SubCell"/>
</dbReference>
<evidence type="ECO:0000256" key="1">
    <source>
        <dbReference type="ARBA" id="ARBA00004442"/>
    </source>
</evidence>
<name>A0A4U0YKW8_9GAMM</name>
<comment type="caution">
    <text evidence="9">The sequence shown here is derived from an EMBL/GenBank/DDBJ whole genome shotgun (WGS) entry which is preliminary data.</text>
</comment>
<keyword evidence="5" id="KW-0812">Transmembrane</keyword>
<dbReference type="PANTHER" id="PTHR30026">
    <property type="entry name" value="OUTER MEMBRANE PROTEIN TOLC"/>
    <property type="match status" value="1"/>
</dbReference>
<dbReference type="RefSeq" id="WP_136869650.1">
    <property type="nucleotide sequence ID" value="NZ_SWAV01000004.1"/>
</dbReference>
<dbReference type="GO" id="GO:0015562">
    <property type="term" value="F:efflux transmembrane transporter activity"/>
    <property type="evidence" value="ECO:0007669"/>
    <property type="project" value="InterPro"/>
</dbReference>
<keyword evidence="3" id="KW-0813">Transport</keyword>
<reference evidence="9 10" key="1">
    <citation type="submission" date="2019-04" db="EMBL/GenBank/DDBJ databases">
        <title>Crypto-aerobic microbial life in anoxic (sulfidic) marine sediments.</title>
        <authorList>
            <person name="Bhattacharya S."/>
            <person name="Roy C."/>
            <person name="Mondal N."/>
            <person name="Sarkar J."/>
            <person name="Mandal S."/>
            <person name="Rameez M.J."/>
            <person name="Ghosh W."/>
        </authorList>
    </citation>
    <scope>NUCLEOTIDE SEQUENCE [LARGE SCALE GENOMIC DNA]</scope>
    <source>
        <strain evidence="9 10">SBBB</strain>
    </source>
</reference>
<comment type="similarity">
    <text evidence="2">Belongs to the outer membrane factor (OMF) (TC 1.B.17) family.</text>
</comment>
<dbReference type="Gene3D" id="1.20.1600.10">
    <property type="entry name" value="Outer membrane efflux proteins (OEP)"/>
    <property type="match status" value="1"/>
</dbReference>
<evidence type="ECO:0000313" key="9">
    <source>
        <dbReference type="EMBL" id="TKA90786.1"/>
    </source>
</evidence>
<evidence type="ECO:0000256" key="5">
    <source>
        <dbReference type="ARBA" id="ARBA00022692"/>
    </source>
</evidence>
<feature type="coiled-coil region" evidence="8">
    <location>
        <begin position="206"/>
        <end position="233"/>
    </location>
</feature>
<evidence type="ECO:0000256" key="3">
    <source>
        <dbReference type="ARBA" id="ARBA00022448"/>
    </source>
</evidence>
<accession>A0A4U0YKW8</accession>
<gene>
    <name evidence="9" type="ORF">FA869_12025</name>
</gene>
<comment type="subcellular location">
    <subcellularLocation>
        <location evidence="1">Cell outer membrane</location>
    </subcellularLocation>
</comment>
<dbReference type="EMBL" id="SWAV01000004">
    <property type="protein sequence ID" value="TKA90786.1"/>
    <property type="molecule type" value="Genomic_DNA"/>
</dbReference>
<dbReference type="Proteomes" id="UP000305198">
    <property type="component" value="Unassembled WGS sequence"/>
</dbReference>
<protein>
    <submittedName>
        <fullName evidence="9">TolC family protein</fullName>
    </submittedName>
</protein>
<dbReference type="InterPro" id="IPR051906">
    <property type="entry name" value="TolC-like"/>
</dbReference>
<keyword evidence="7" id="KW-0998">Cell outer membrane</keyword>
<keyword evidence="8" id="KW-0175">Coiled coil</keyword>
<evidence type="ECO:0000256" key="2">
    <source>
        <dbReference type="ARBA" id="ARBA00007613"/>
    </source>
</evidence>
<evidence type="ECO:0000256" key="4">
    <source>
        <dbReference type="ARBA" id="ARBA00022452"/>
    </source>
</evidence>
<dbReference type="SUPFAM" id="SSF56954">
    <property type="entry name" value="Outer membrane efflux proteins (OEP)"/>
    <property type="match status" value="1"/>
</dbReference>
<proteinExistence type="inferred from homology"/>
<evidence type="ECO:0000256" key="8">
    <source>
        <dbReference type="SAM" id="Coils"/>
    </source>
</evidence>
<evidence type="ECO:0000313" key="10">
    <source>
        <dbReference type="Proteomes" id="UP000305198"/>
    </source>
</evidence>
<organism evidence="9 10">
    <name type="scientific">Halopseudomonas bauzanensis</name>
    <dbReference type="NCBI Taxonomy" id="653930"/>
    <lineage>
        <taxon>Bacteria</taxon>
        <taxon>Pseudomonadati</taxon>
        <taxon>Pseudomonadota</taxon>
        <taxon>Gammaproteobacteria</taxon>
        <taxon>Pseudomonadales</taxon>
        <taxon>Pseudomonadaceae</taxon>
        <taxon>Halopseudomonas</taxon>
    </lineage>
</organism>
<evidence type="ECO:0000256" key="6">
    <source>
        <dbReference type="ARBA" id="ARBA00023136"/>
    </source>
</evidence>
<dbReference type="GO" id="GO:1990281">
    <property type="term" value="C:efflux pump complex"/>
    <property type="evidence" value="ECO:0007669"/>
    <property type="project" value="TreeGrafter"/>
</dbReference>
<keyword evidence="6" id="KW-0472">Membrane</keyword>
<dbReference type="InterPro" id="IPR003423">
    <property type="entry name" value="OMP_efflux"/>
</dbReference>
<dbReference type="Pfam" id="PF02321">
    <property type="entry name" value="OEP"/>
    <property type="match status" value="1"/>
</dbReference>
<dbReference type="PANTHER" id="PTHR30026:SF5">
    <property type="entry name" value="ABC-TYPE EFFLUX SYSTEM SECRETIN COMPONENT"/>
    <property type="match status" value="1"/>
</dbReference>